<keyword evidence="2" id="KW-1185">Reference proteome</keyword>
<comment type="caution">
    <text evidence="1">The sequence shown here is derived from an EMBL/GenBank/DDBJ whole genome shotgun (WGS) entry which is preliminary data.</text>
</comment>
<name>A0ABU7U3T4_9PROT</name>
<proteinExistence type="predicted"/>
<organism evidence="1 2">
    <name type="scientific">Sorlinia euscelidii</name>
    <dbReference type="NCBI Taxonomy" id="3081148"/>
    <lineage>
        <taxon>Bacteria</taxon>
        <taxon>Pseudomonadati</taxon>
        <taxon>Pseudomonadota</taxon>
        <taxon>Alphaproteobacteria</taxon>
        <taxon>Acetobacterales</taxon>
        <taxon>Acetobacteraceae</taxon>
        <taxon>Sorlinia</taxon>
    </lineage>
</organism>
<evidence type="ECO:0000313" key="1">
    <source>
        <dbReference type="EMBL" id="MEE8659510.1"/>
    </source>
</evidence>
<gene>
    <name evidence="1" type="ORF">DOFOFD_10900</name>
</gene>
<reference evidence="1 2" key="1">
    <citation type="submission" date="2023-10" db="EMBL/GenBank/DDBJ databases">
        <title>Sorlinia euscelidii gen. nov., sp. nov., an acetic acid bacteria isolated from the gut of Euscelidius variegatus emitter.</title>
        <authorList>
            <person name="Michoud G."/>
            <person name="Marasco R."/>
            <person name="Seferji K."/>
            <person name="Gonella E."/>
            <person name="Garuglieri E."/>
            <person name="Alma A."/>
            <person name="Mapelli F."/>
            <person name="Borin S."/>
            <person name="Daffonchio D."/>
            <person name="Crotti E."/>
        </authorList>
    </citation>
    <scope>NUCLEOTIDE SEQUENCE [LARGE SCALE GENOMIC DNA]</scope>
    <source>
        <strain evidence="1 2">EV16P</strain>
    </source>
</reference>
<evidence type="ECO:0000313" key="2">
    <source>
        <dbReference type="Proteomes" id="UP001312908"/>
    </source>
</evidence>
<dbReference type="Proteomes" id="UP001312908">
    <property type="component" value="Unassembled WGS sequence"/>
</dbReference>
<protein>
    <submittedName>
        <fullName evidence="1">Uncharacterized protein</fullName>
    </submittedName>
</protein>
<sequence length="70" mass="7837">MSTPYKPEDAIEHPLRLIFPGGNITYDIFIEALRGHFHIDIRLEPPLISRLGEGFDGVASLGRRAHEDAP</sequence>
<dbReference type="EMBL" id="JAWJZY010000006">
    <property type="protein sequence ID" value="MEE8659510.1"/>
    <property type="molecule type" value="Genomic_DNA"/>
</dbReference>
<accession>A0ABU7U3T4</accession>